<protein>
    <submittedName>
        <fullName evidence="3">Transposase IS4 family protein</fullName>
    </submittedName>
</protein>
<dbReference type="PATRIC" id="fig|37919.13.peg.6925"/>
<dbReference type="EMBL" id="CP009111">
    <property type="protein sequence ID" value="ANS31227.1"/>
    <property type="molecule type" value="Genomic_DNA"/>
</dbReference>
<dbReference type="Proteomes" id="UP000186108">
    <property type="component" value="Chromosome"/>
</dbReference>
<dbReference type="GO" id="GO:0006313">
    <property type="term" value="P:DNA transposition"/>
    <property type="evidence" value="ECO:0007669"/>
    <property type="project" value="InterPro"/>
</dbReference>
<organism evidence="3 4">
    <name type="scientific">Rhodococcus opacus</name>
    <name type="common">Nocardia opaca</name>
    <dbReference type="NCBI Taxonomy" id="37919"/>
    <lineage>
        <taxon>Bacteria</taxon>
        <taxon>Bacillati</taxon>
        <taxon>Actinomycetota</taxon>
        <taxon>Actinomycetes</taxon>
        <taxon>Mycobacteriales</taxon>
        <taxon>Nocardiaceae</taxon>
        <taxon>Rhodococcus</taxon>
    </lineage>
</organism>
<dbReference type="InterPro" id="IPR047647">
    <property type="entry name" value="ISAs1_transpos"/>
</dbReference>
<dbReference type="GO" id="GO:0004803">
    <property type="term" value="F:transposase activity"/>
    <property type="evidence" value="ECO:0007669"/>
    <property type="project" value="InterPro"/>
</dbReference>
<feature type="domain" description="H repeat-associated protein N-terminal" evidence="2">
    <location>
        <begin position="30"/>
        <end position="117"/>
    </location>
</feature>
<dbReference type="Pfam" id="PF01609">
    <property type="entry name" value="DDE_Tnp_1"/>
    <property type="match status" value="1"/>
</dbReference>
<evidence type="ECO:0000259" key="1">
    <source>
        <dbReference type="Pfam" id="PF01609"/>
    </source>
</evidence>
<evidence type="ECO:0000259" key="2">
    <source>
        <dbReference type="Pfam" id="PF13808"/>
    </source>
</evidence>
<accession>A0A1B1KF57</accession>
<dbReference type="AlphaFoldDB" id="A0A1B1KF57"/>
<reference evidence="3 4" key="1">
    <citation type="submission" date="2014-07" db="EMBL/GenBank/DDBJ databases">
        <authorList>
            <person name="Zhang J.E."/>
            <person name="Yang H."/>
            <person name="Guo J."/>
            <person name="Deng Z."/>
            <person name="Luo H."/>
            <person name="Luo M."/>
            <person name="Zhao B."/>
        </authorList>
    </citation>
    <scope>NUCLEOTIDE SEQUENCE [LARGE SCALE GENOMIC DNA]</scope>
    <source>
        <strain evidence="3 4">1CP</strain>
    </source>
</reference>
<dbReference type="InterPro" id="IPR051698">
    <property type="entry name" value="Transposase_11-like"/>
</dbReference>
<name>A0A1B1KF57_RHOOP</name>
<proteinExistence type="predicted"/>
<dbReference type="PANTHER" id="PTHR30298">
    <property type="entry name" value="H REPEAT-ASSOCIATED PREDICTED TRANSPOSASE"/>
    <property type="match status" value="1"/>
</dbReference>
<gene>
    <name evidence="3" type="ORF">R1CP_33020</name>
</gene>
<feature type="domain" description="Transposase IS4-like" evidence="1">
    <location>
        <begin position="126"/>
        <end position="355"/>
    </location>
</feature>
<dbReference type="InterPro" id="IPR002559">
    <property type="entry name" value="Transposase_11"/>
</dbReference>
<dbReference type="InterPro" id="IPR032806">
    <property type="entry name" value="YbfD_N"/>
</dbReference>
<dbReference type="PANTHER" id="PTHR30298:SF0">
    <property type="entry name" value="PROTEIN YBFL-RELATED"/>
    <property type="match status" value="1"/>
</dbReference>
<dbReference type="Pfam" id="PF13808">
    <property type="entry name" value="DDE_Tnp_1_assoc"/>
    <property type="match status" value="1"/>
</dbReference>
<evidence type="ECO:0000313" key="3">
    <source>
        <dbReference type="EMBL" id="ANS31227.1"/>
    </source>
</evidence>
<evidence type="ECO:0000313" key="4">
    <source>
        <dbReference type="Proteomes" id="UP000186108"/>
    </source>
</evidence>
<dbReference type="NCBIfam" id="NF033564">
    <property type="entry name" value="transpos_ISAs1"/>
    <property type="match status" value="1"/>
</dbReference>
<sequence length="386" mass="41949">MPAVSSSPMPTADVDTGHGLGGSSHLAGVLEVFAAVRDPRQPRGVRHTIGAVLAIAVAATVAGARSFTAIGEWIADVPATERARLGIDGVVPSESTIRRCLQRLEPDRLDSLIGAWVWLRTSVIDGRRVIAFDGKTLRGAKDTAGNLTHLLAGICQRTGTVLAQCAVGAKTNEIPLLPKLLGLLDITGAVITADALHCQRETAEHIVGRGGHYILTVKGNQPNLRRQLRTLPWKQIPVLSRTTEHGHGRYEIRSLKATEISDGVLFPHAVQVLQLTRTTRRSRNGKRYTEVVYAVTSLAAVDAHPGQVATWLRGHWTIENRLHWVRDVTFDEDRSQVRTLGGPQVMATVRNLALSLLRLAGHDNIAAAIRHHSRNPQRPIDLLTTS</sequence>
<dbReference type="GO" id="GO:0003677">
    <property type="term" value="F:DNA binding"/>
    <property type="evidence" value="ECO:0007669"/>
    <property type="project" value="InterPro"/>
</dbReference>